<evidence type="ECO:0000256" key="4">
    <source>
        <dbReference type="ARBA" id="ARBA00023125"/>
    </source>
</evidence>
<keyword evidence="9" id="KW-1185">Reference proteome</keyword>
<keyword evidence="4 5" id="KW-0238">DNA-binding</keyword>
<accession>A0AAV4VH96</accession>
<dbReference type="SUPFAM" id="SSF57716">
    <property type="entry name" value="Glucocorticoid receptor-like (DNA-binding domain)"/>
    <property type="match status" value="1"/>
</dbReference>
<gene>
    <name evidence="8" type="ORF">CDAR_470421</name>
</gene>
<dbReference type="SMART" id="SM00692">
    <property type="entry name" value="DM3"/>
    <property type="match status" value="1"/>
</dbReference>
<reference evidence="8 9" key="1">
    <citation type="submission" date="2021-06" db="EMBL/GenBank/DDBJ databases">
        <title>Caerostris darwini draft genome.</title>
        <authorList>
            <person name="Kono N."/>
            <person name="Arakawa K."/>
        </authorList>
    </citation>
    <scope>NUCLEOTIDE SEQUENCE [LARGE SCALE GENOMIC DNA]</scope>
</reference>
<keyword evidence="2 5" id="KW-0863">Zinc-finger</keyword>
<evidence type="ECO:0000256" key="1">
    <source>
        <dbReference type="ARBA" id="ARBA00022723"/>
    </source>
</evidence>
<dbReference type="InterPro" id="IPR026516">
    <property type="entry name" value="THAP1/10"/>
</dbReference>
<name>A0AAV4VH96_9ARAC</name>
<keyword evidence="3" id="KW-0862">Zinc</keyword>
<dbReference type="PANTHER" id="PTHR46600:SF11">
    <property type="entry name" value="THAP DOMAIN-CONTAINING PROTEIN 10"/>
    <property type="match status" value="1"/>
</dbReference>
<evidence type="ECO:0000259" key="7">
    <source>
        <dbReference type="PROSITE" id="PS50950"/>
    </source>
</evidence>
<sequence length="167" mass="19338">MLESTFAKDQHRLQWWEKRLQRRNFKVPEASRICSKHFEPGCFDNTKTGGRWLTNDAVPILFKFPQPPHELEESNVDEKAENSETCEETEVESITKSSVVHVEEKNLPRKKLRYIGDSTEVDMLNSVRAHKFFKVAKEEQGEVERSSRRDLLSEGVHKQNIGNDGAP</sequence>
<feature type="compositionally biased region" description="Basic and acidic residues" evidence="6">
    <location>
        <begin position="138"/>
        <end position="157"/>
    </location>
</feature>
<dbReference type="AlphaFoldDB" id="A0AAV4VH96"/>
<evidence type="ECO:0000256" key="2">
    <source>
        <dbReference type="ARBA" id="ARBA00022771"/>
    </source>
</evidence>
<dbReference type="GO" id="GO:0043565">
    <property type="term" value="F:sequence-specific DNA binding"/>
    <property type="evidence" value="ECO:0007669"/>
    <property type="project" value="InterPro"/>
</dbReference>
<evidence type="ECO:0000256" key="5">
    <source>
        <dbReference type="PROSITE-ProRule" id="PRU00309"/>
    </source>
</evidence>
<dbReference type="PANTHER" id="PTHR46600">
    <property type="entry name" value="THAP DOMAIN-CONTAINING"/>
    <property type="match status" value="1"/>
</dbReference>
<organism evidence="8 9">
    <name type="scientific">Caerostris darwini</name>
    <dbReference type="NCBI Taxonomy" id="1538125"/>
    <lineage>
        <taxon>Eukaryota</taxon>
        <taxon>Metazoa</taxon>
        <taxon>Ecdysozoa</taxon>
        <taxon>Arthropoda</taxon>
        <taxon>Chelicerata</taxon>
        <taxon>Arachnida</taxon>
        <taxon>Araneae</taxon>
        <taxon>Araneomorphae</taxon>
        <taxon>Entelegynae</taxon>
        <taxon>Araneoidea</taxon>
        <taxon>Araneidae</taxon>
        <taxon>Caerostris</taxon>
    </lineage>
</organism>
<dbReference type="InterPro" id="IPR006612">
    <property type="entry name" value="THAP_Znf"/>
</dbReference>
<evidence type="ECO:0000256" key="3">
    <source>
        <dbReference type="ARBA" id="ARBA00022833"/>
    </source>
</evidence>
<feature type="region of interest" description="Disordered" evidence="6">
    <location>
        <begin position="138"/>
        <end position="167"/>
    </location>
</feature>
<feature type="domain" description="THAP-type" evidence="7">
    <location>
        <begin position="1"/>
        <end position="62"/>
    </location>
</feature>
<dbReference type="GO" id="GO:0008270">
    <property type="term" value="F:zinc ion binding"/>
    <property type="evidence" value="ECO:0007669"/>
    <property type="project" value="UniProtKB-KW"/>
</dbReference>
<dbReference type="EMBL" id="BPLQ01013035">
    <property type="protein sequence ID" value="GIY69354.1"/>
    <property type="molecule type" value="Genomic_DNA"/>
</dbReference>
<dbReference type="SMART" id="SM00980">
    <property type="entry name" value="THAP"/>
    <property type="match status" value="1"/>
</dbReference>
<protein>
    <recommendedName>
        <fullName evidence="7">THAP-type domain-containing protein</fullName>
    </recommendedName>
</protein>
<keyword evidence="1" id="KW-0479">Metal-binding</keyword>
<proteinExistence type="predicted"/>
<dbReference type="PROSITE" id="PS50950">
    <property type="entry name" value="ZF_THAP"/>
    <property type="match status" value="1"/>
</dbReference>
<dbReference type="Proteomes" id="UP001054837">
    <property type="component" value="Unassembled WGS sequence"/>
</dbReference>
<feature type="region of interest" description="Disordered" evidence="6">
    <location>
        <begin position="70"/>
        <end position="92"/>
    </location>
</feature>
<evidence type="ECO:0000313" key="8">
    <source>
        <dbReference type="EMBL" id="GIY69354.1"/>
    </source>
</evidence>
<evidence type="ECO:0000256" key="6">
    <source>
        <dbReference type="SAM" id="MobiDB-lite"/>
    </source>
</evidence>
<dbReference type="Pfam" id="PF05485">
    <property type="entry name" value="THAP"/>
    <property type="match status" value="1"/>
</dbReference>
<comment type="caution">
    <text evidence="8">The sequence shown here is derived from an EMBL/GenBank/DDBJ whole genome shotgun (WGS) entry which is preliminary data.</text>
</comment>
<feature type="compositionally biased region" description="Basic and acidic residues" evidence="6">
    <location>
        <begin position="70"/>
        <end position="82"/>
    </location>
</feature>
<evidence type="ECO:0000313" key="9">
    <source>
        <dbReference type="Proteomes" id="UP001054837"/>
    </source>
</evidence>